<organism evidence="2 3">
    <name type="scientific">Rosistilla ulvae</name>
    <dbReference type="NCBI Taxonomy" id="1930277"/>
    <lineage>
        <taxon>Bacteria</taxon>
        <taxon>Pseudomonadati</taxon>
        <taxon>Planctomycetota</taxon>
        <taxon>Planctomycetia</taxon>
        <taxon>Pirellulales</taxon>
        <taxon>Pirellulaceae</taxon>
        <taxon>Rosistilla</taxon>
    </lineage>
</organism>
<reference evidence="2 3" key="1">
    <citation type="submission" date="2019-02" db="EMBL/GenBank/DDBJ databases">
        <title>Deep-cultivation of Planctomycetes and their phenomic and genomic characterization uncovers novel biology.</title>
        <authorList>
            <person name="Wiegand S."/>
            <person name="Jogler M."/>
            <person name="Boedeker C."/>
            <person name="Pinto D."/>
            <person name="Vollmers J."/>
            <person name="Rivas-Marin E."/>
            <person name="Kohn T."/>
            <person name="Peeters S.H."/>
            <person name="Heuer A."/>
            <person name="Rast P."/>
            <person name="Oberbeckmann S."/>
            <person name="Bunk B."/>
            <person name="Jeske O."/>
            <person name="Meyerdierks A."/>
            <person name="Storesund J.E."/>
            <person name="Kallscheuer N."/>
            <person name="Luecker S."/>
            <person name="Lage O.M."/>
            <person name="Pohl T."/>
            <person name="Merkel B.J."/>
            <person name="Hornburger P."/>
            <person name="Mueller R.-W."/>
            <person name="Bruemmer F."/>
            <person name="Labrenz M."/>
            <person name="Spormann A.M."/>
            <person name="Op den Camp H."/>
            <person name="Overmann J."/>
            <person name="Amann R."/>
            <person name="Jetten M.S.M."/>
            <person name="Mascher T."/>
            <person name="Medema M.H."/>
            <person name="Devos D.P."/>
            <person name="Kaster A.-K."/>
            <person name="Ovreas L."/>
            <person name="Rohde M."/>
            <person name="Galperin M.Y."/>
            <person name="Jogler C."/>
        </authorList>
    </citation>
    <scope>NUCLEOTIDE SEQUENCE [LARGE SCALE GENOMIC DNA]</scope>
    <source>
        <strain evidence="2 3">EC9</strain>
    </source>
</reference>
<dbReference type="Proteomes" id="UP000319557">
    <property type="component" value="Chromosome"/>
</dbReference>
<name>A0A517LU29_9BACT</name>
<evidence type="ECO:0000256" key="1">
    <source>
        <dbReference type="SAM" id="MobiDB-lite"/>
    </source>
</evidence>
<feature type="compositionally biased region" description="Polar residues" evidence="1">
    <location>
        <begin position="25"/>
        <end position="34"/>
    </location>
</feature>
<evidence type="ECO:0000313" key="3">
    <source>
        <dbReference type="Proteomes" id="UP000319557"/>
    </source>
</evidence>
<feature type="compositionally biased region" description="Basic and acidic residues" evidence="1">
    <location>
        <begin position="130"/>
        <end position="141"/>
    </location>
</feature>
<evidence type="ECO:0000313" key="2">
    <source>
        <dbReference type="EMBL" id="QDS86099.1"/>
    </source>
</evidence>
<sequence>MTEPKQLASSNVTRGDRRRELAESGSPSDENQLQGDDRLFRALVSGCHVENAAVAAGVSERTAYRRLADPEFRRQIDDARQSLRESILAKLADAGHDAIGVLMDLMHSAEDDRTRLLAAKSVLDSLTKFQQDEKPKVDSKTDAGQSPSRQVVIYIPDNGRDRHDGLPEANTNIE</sequence>
<keyword evidence="3" id="KW-1185">Reference proteome</keyword>
<feature type="region of interest" description="Disordered" evidence="1">
    <location>
        <begin position="1"/>
        <end position="35"/>
    </location>
</feature>
<feature type="region of interest" description="Disordered" evidence="1">
    <location>
        <begin position="128"/>
        <end position="150"/>
    </location>
</feature>
<proteinExistence type="predicted"/>
<protein>
    <recommendedName>
        <fullName evidence="4">Homeodomain phBC6A51-type domain-containing protein</fullName>
    </recommendedName>
</protein>
<dbReference type="AlphaFoldDB" id="A0A517LU29"/>
<accession>A0A517LU29</accession>
<feature type="region of interest" description="Disordered" evidence="1">
    <location>
        <begin position="155"/>
        <end position="174"/>
    </location>
</feature>
<dbReference type="EMBL" id="CP036261">
    <property type="protein sequence ID" value="QDS86099.1"/>
    <property type="molecule type" value="Genomic_DNA"/>
</dbReference>
<gene>
    <name evidence="2" type="ORF">EC9_02570</name>
</gene>
<dbReference type="KEGG" id="ruv:EC9_02570"/>
<evidence type="ECO:0008006" key="4">
    <source>
        <dbReference type="Google" id="ProtNLM"/>
    </source>
</evidence>